<dbReference type="SUPFAM" id="SSF53335">
    <property type="entry name" value="S-adenosyl-L-methionine-dependent methyltransferases"/>
    <property type="match status" value="1"/>
</dbReference>
<dbReference type="Proteomes" id="UP000077521">
    <property type="component" value="Unassembled WGS sequence"/>
</dbReference>
<reference evidence="2" key="1">
    <citation type="submission" date="2016-04" db="EMBL/GenBank/DDBJ databases">
        <authorList>
            <person name="Nguyen H.D."/>
            <person name="Samba Siva P."/>
            <person name="Cullis J."/>
            <person name="Levesque C.A."/>
            <person name="Hambleton S."/>
        </authorList>
    </citation>
    <scope>NUCLEOTIDE SEQUENCE</scope>
    <source>
        <strain evidence="2">DAOMC 236416</strain>
    </source>
</reference>
<dbReference type="CDD" id="cd20262">
    <property type="entry name" value="Complex1_LYR_LYRM2"/>
    <property type="match status" value="1"/>
</dbReference>
<dbReference type="SUPFAM" id="SSF52821">
    <property type="entry name" value="Rhodanese/Cell cycle control phosphatase"/>
    <property type="match status" value="1"/>
</dbReference>
<evidence type="ECO:0008006" key="4">
    <source>
        <dbReference type="Google" id="ProtNLM"/>
    </source>
</evidence>
<evidence type="ECO:0000313" key="3">
    <source>
        <dbReference type="Proteomes" id="UP000077521"/>
    </source>
</evidence>
<dbReference type="Gene3D" id="3.40.50.150">
    <property type="entry name" value="Vaccinia Virus protein VP39"/>
    <property type="match status" value="1"/>
</dbReference>
<reference evidence="2" key="2">
    <citation type="journal article" date="2019" name="IMA Fungus">
        <title>Genome sequencing and comparison of five Tilletia species to identify candidate genes for the detection of regulated species infecting wheat.</title>
        <authorList>
            <person name="Nguyen H.D.T."/>
            <person name="Sultana T."/>
            <person name="Kesanakurti P."/>
            <person name="Hambleton S."/>
        </authorList>
    </citation>
    <scope>NUCLEOTIDE SEQUENCE</scope>
    <source>
        <strain evidence="2">DAOMC 236416</strain>
    </source>
</reference>
<feature type="region of interest" description="Disordered" evidence="1">
    <location>
        <begin position="17"/>
        <end position="36"/>
    </location>
</feature>
<sequence>MTSPFSATRIAALAVPLRRASPSHSAQRQGRRRGRADDDGLTLEHFLLRTRFLALYRSIVRATRDIPNPEARRDTLDWYRSDLFPPSLKLETDLINLKEALAQGYRQLKQIQGQFTLVGAGGIKTARMNAEKGEAQAVHDPAGYTTFLDTLLERDVADRLVLDLRPTQDFAARHLQNATHLPGGWAELNSRFSTYLPPRGAPFLVLCLTSDEADVRRNLGERDGLIAIIVCRPGGTEKSGRPSTTEEVLTDPLGASESSFWAAAERKGVLRSSASATPGGTTGGSAGNSPFNSPTGSRRSAHTLASTQQGASTPVPSFYRSTDDTPHLMGQPSPALARTYQAHIRPSFLGRRTSARAVDLGCGAGRDLAWLAYRGQMDRAQNAAQQEDHSEIRQQTSQTEIAWQVTGLDNVRPVLHRAQHLMDAYGLMLSSGHADGISDNATAGCEALLWGQVSPTGSILALRTSGSSPDTGGRNGKPFLAVTPDQLDGALLPQGASAYALALPHGQNLKDLQNKDAAVAATAEPFDLVLLVRFLPRPLLWDRPETIHALVRRGVDDSAQTPRRRSGGFVLISHFVVPEEAEAITLTGGQPVRRIYDAPPEPSRLQAGEVRRLVQSWNTWWAAQELEGGAGEVEGKTEEEEWGIVEDVIEPIEDGRAVQSILIQRR</sequence>
<feature type="region of interest" description="Disordered" evidence="1">
    <location>
        <begin position="271"/>
        <end position="333"/>
    </location>
</feature>
<keyword evidence="3" id="KW-1185">Reference proteome</keyword>
<organism evidence="2 3">
    <name type="scientific">Tilletia indica</name>
    <dbReference type="NCBI Taxonomy" id="43049"/>
    <lineage>
        <taxon>Eukaryota</taxon>
        <taxon>Fungi</taxon>
        <taxon>Dikarya</taxon>
        <taxon>Basidiomycota</taxon>
        <taxon>Ustilaginomycotina</taxon>
        <taxon>Exobasidiomycetes</taxon>
        <taxon>Tilletiales</taxon>
        <taxon>Tilletiaceae</taxon>
        <taxon>Tilletia</taxon>
    </lineage>
</organism>
<name>A0A177TE50_9BASI</name>
<feature type="compositionally biased region" description="Polar residues" evidence="1">
    <location>
        <begin position="291"/>
        <end position="315"/>
    </location>
</feature>
<accession>A0A177TE50</accession>
<proteinExistence type="predicted"/>
<evidence type="ECO:0000256" key="1">
    <source>
        <dbReference type="SAM" id="MobiDB-lite"/>
    </source>
</evidence>
<dbReference type="InterPro" id="IPR045293">
    <property type="entry name" value="Complex1_LYR_LYRM2"/>
</dbReference>
<dbReference type="InterPro" id="IPR029063">
    <property type="entry name" value="SAM-dependent_MTases_sf"/>
</dbReference>
<dbReference type="Gene3D" id="3.40.250.10">
    <property type="entry name" value="Rhodanese-like domain"/>
    <property type="match status" value="1"/>
</dbReference>
<protein>
    <recommendedName>
        <fullName evidence="4">Rhodanese domain-containing protein</fullName>
    </recommendedName>
</protein>
<dbReference type="CDD" id="cd00158">
    <property type="entry name" value="RHOD"/>
    <property type="match status" value="1"/>
</dbReference>
<gene>
    <name evidence="2" type="ORF">A4X13_0g4546</name>
</gene>
<comment type="caution">
    <text evidence="2">The sequence shown here is derived from an EMBL/GenBank/DDBJ whole genome shotgun (WGS) entry which is preliminary data.</text>
</comment>
<dbReference type="InterPro" id="IPR036873">
    <property type="entry name" value="Rhodanese-like_dom_sf"/>
</dbReference>
<dbReference type="AlphaFoldDB" id="A0A177TE50"/>
<dbReference type="EMBL" id="LWDF02000304">
    <property type="protein sequence ID" value="KAE8250630.1"/>
    <property type="molecule type" value="Genomic_DNA"/>
</dbReference>
<feature type="region of interest" description="Disordered" evidence="1">
    <location>
        <begin position="233"/>
        <end position="252"/>
    </location>
</feature>
<evidence type="ECO:0000313" key="2">
    <source>
        <dbReference type="EMBL" id="KAE8250630.1"/>
    </source>
</evidence>